<reference evidence="4 5" key="1">
    <citation type="submission" date="2016-10" db="EMBL/GenBank/DDBJ databases">
        <authorList>
            <person name="de Groot N.N."/>
        </authorList>
    </citation>
    <scope>NUCLEOTIDE SEQUENCE [LARGE SCALE GENOMIC DNA]</scope>
    <source>
        <strain evidence="4 5">CGMCC 4.7037</strain>
    </source>
</reference>
<comment type="similarity">
    <text evidence="2">Belongs to the UreD family.</text>
</comment>
<evidence type="ECO:0000313" key="5">
    <source>
        <dbReference type="Proteomes" id="UP000236732"/>
    </source>
</evidence>
<name>A0A1H6BRC6_9ACTN</name>
<comment type="function">
    <text evidence="2">Required for maturation of urease via the functional incorporation of the urease nickel metallocenter.</text>
</comment>
<keyword evidence="1 2" id="KW-0143">Chaperone</keyword>
<dbReference type="InterPro" id="IPR002669">
    <property type="entry name" value="UreD"/>
</dbReference>
<organism evidence="4 5">
    <name type="scientific">Nonomuraea solani</name>
    <dbReference type="NCBI Taxonomy" id="1144553"/>
    <lineage>
        <taxon>Bacteria</taxon>
        <taxon>Bacillati</taxon>
        <taxon>Actinomycetota</taxon>
        <taxon>Actinomycetes</taxon>
        <taxon>Streptosporangiales</taxon>
        <taxon>Streptosporangiaceae</taxon>
        <taxon>Nonomuraea</taxon>
    </lineage>
</organism>
<feature type="region of interest" description="Disordered" evidence="3">
    <location>
        <begin position="1"/>
        <end position="21"/>
    </location>
</feature>
<dbReference type="GO" id="GO:0016151">
    <property type="term" value="F:nickel cation binding"/>
    <property type="evidence" value="ECO:0007669"/>
    <property type="project" value="UniProtKB-UniRule"/>
</dbReference>
<evidence type="ECO:0000256" key="3">
    <source>
        <dbReference type="SAM" id="MobiDB-lite"/>
    </source>
</evidence>
<proteinExistence type="inferred from homology"/>
<evidence type="ECO:0000256" key="2">
    <source>
        <dbReference type="HAMAP-Rule" id="MF_01384"/>
    </source>
</evidence>
<dbReference type="OrthoDB" id="8677206at2"/>
<protein>
    <recommendedName>
        <fullName evidence="2">Urease accessory protein UreD</fullName>
    </recommendedName>
</protein>
<dbReference type="GO" id="GO:0005737">
    <property type="term" value="C:cytoplasm"/>
    <property type="evidence" value="ECO:0007669"/>
    <property type="project" value="UniProtKB-SubCell"/>
</dbReference>
<dbReference type="AlphaFoldDB" id="A0A1H6BRC6"/>
<comment type="subcellular location">
    <subcellularLocation>
        <location evidence="2">Cytoplasm</location>
    </subcellularLocation>
</comment>
<dbReference type="Pfam" id="PF01774">
    <property type="entry name" value="UreD"/>
    <property type="match status" value="1"/>
</dbReference>
<comment type="subunit">
    <text evidence="2">UreD, UreF and UreG form a complex that acts as a GTP-hydrolysis-dependent molecular chaperone, activating the urease apoprotein by helping to assemble the nickel containing metallocenter of UreC. The UreE protein probably delivers the nickel.</text>
</comment>
<dbReference type="Proteomes" id="UP000236732">
    <property type="component" value="Unassembled WGS sequence"/>
</dbReference>
<keyword evidence="2" id="KW-0996">Nickel insertion</keyword>
<keyword evidence="5" id="KW-1185">Reference proteome</keyword>
<evidence type="ECO:0000313" key="4">
    <source>
        <dbReference type="EMBL" id="SEG63251.1"/>
    </source>
</evidence>
<dbReference type="HAMAP" id="MF_01384">
    <property type="entry name" value="UreD"/>
    <property type="match status" value="1"/>
</dbReference>
<dbReference type="EMBL" id="FNVT01000003">
    <property type="protein sequence ID" value="SEG63251.1"/>
    <property type="molecule type" value="Genomic_DNA"/>
</dbReference>
<evidence type="ECO:0000256" key="1">
    <source>
        <dbReference type="ARBA" id="ARBA00023186"/>
    </source>
</evidence>
<feature type="compositionally biased region" description="Low complexity" evidence="3">
    <location>
        <begin position="1"/>
        <end position="19"/>
    </location>
</feature>
<dbReference type="RefSeq" id="WP_103956229.1">
    <property type="nucleotide sequence ID" value="NZ_FNVT01000003.1"/>
</dbReference>
<keyword evidence="2" id="KW-0963">Cytoplasm</keyword>
<accession>A0A1H6BRC6</accession>
<sequence length="279" mass="29231">MTIAATPATPATHTARTAPGVHATARIRATTSNHATILPVLAGDGPFDLRRNRSHGNQARVCITGAMCAPLGGDRLCIDVTAEQGANLHITSAAATIALRGPTPEHATYDVRLTVAERASLHWLPQPLISAARSNLRQTCTIDLAPTARLVLREEQVLGRAGEPPGRLTTRLTVRLDGRPLLDQQSVYGPDAPGWDGPAVLAGHRAAGQLLIVDPAYRTQPSDVRLLGHDPAHGQAALTPLAGPAVLVTALAPDTLHLRRLLDAAHTLACSQTPSASPT</sequence>
<gene>
    <name evidence="2" type="primary">ureD</name>
    <name evidence="4" type="ORF">SAMN05444920_103583</name>
</gene>